<reference evidence="4" key="1">
    <citation type="journal article" date="2019" name="Int. J. Syst. Evol. Microbiol.">
        <title>The Global Catalogue of Microorganisms (GCM) 10K type strain sequencing project: providing services to taxonomists for standard genome sequencing and annotation.</title>
        <authorList>
            <consortium name="The Broad Institute Genomics Platform"/>
            <consortium name="The Broad Institute Genome Sequencing Center for Infectious Disease"/>
            <person name="Wu L."/>
            <person name="Ma J."/>
        </authorList>
    </citation>
    <scope>NUCLEOTIDE SEQUENCE [LARGE SCALE GENOMIC DNA]</scope>
    <source>
        <strain evidence="4">CGMCC 4.7237</strain>
    </source>
</reference>
<dbReference type="Gene3D" id="1.10.340.30">
    <property type="entry name" value="Hypothetical protein, domain 2"/>
    <property type="match status" value="1"/>
</dbReference>
<dbReference type="InterPro" id="IPR051912">
    <property type="entry name" value="Alkylbase_DNA_Glycosylase/TA"/>
</dbReference>
<evidence type="ECO:0000256" key="1">
    <source>
        <dbReference type="ARBA" id="ARBA00022763"/>
    </source>
</evidence>
<comment type="caution">
    <text evidence="3">The sequence shown here is derived from an EMBL/GenBank/DDBJ whole genome shotgun (WGS) entry which is preliminary data.</text>
</comment>
<dbReference type="InterPro" id="IPR011257">
    <property type="entry name" value="DNA_glycosylase"/>
</dbReference>
<evidence type="ECO:0008006" key="5">
    <source>
        <dbReference type="Google" id="ProtNLM"/>
    </source>
</evidence>
<dbReference type="SUPFAM" id="SSF48150">
    <property type="entry name" value="DNA-glycosylase"/>
    <property type="match status" value="1"/>
</dbReference>
<keyword evidence="4" id="KW-1185">Reference proteome</keyword>
<dbReference type="RefSeq" id="WP_386436040.1">
    <property type="nucleotide sequence ID" value="NZ_JBHSBB010000029.1"/>
</dbReference>
<proteinExistence type="predicted"/>
<gene>
    <name evidence="3" type="ORF">ACFO3J_30025</name>
</gene>
<keyword evidence="2" id="KW-0234">DNA repair</keyword>
<keyword evidence="1" id="KW-0227">DNA damage</keyword>
<dbReference type="PANTHER" id="PTHR43003">
    <property type="entry name" value="DNA-3-METHYLADENINE GLYCOSYLASE"/>
    <property type="match status" value="1"/>
</dbReference>
<dbReference type="Proteomes" id="UP001595765">
    <property type="component" value="Unassembled WGS sequence"/>
</dbReference>
<evidence type="ECO:0000313" key="4">
    <source>
        <dbReference type="Proteomes" id="UP001595765"/>
    </source>
</evidence>
<protein>
    <recommendedName>
        <fullName evidence="5">DNA-3-methyladenine glycosylase II</fullName>
    </recommendedName>
</protein>
<accession>A0ABV8HVD8</accession>
<dbReference type="EMBL" id="JBHSBB010000029">
    <property type="protein sequence ID" value="MFC4035676.1"/>
    <property type="molecule type" value="Genomic_DNA"/>
</dbReference>
<sequence length="273" mass="29494">MNTITLLTDHPAWTEQPDGTPARLVTTDTGAWHVAWTGGSLTATALEGTLTPAPIPVETQTTDLPPSAPGELTEALTGLGTVCRVSSPTLWEAITSGLLRRIIRAPQARALYQRWATTYGPVYATPTGPMHTVPSPRAVLDLTDAQFTAIGAALHRRALPAAATTYLDNADTWAQLPADDLVKALQEVPGVGPWTAACAAADFTGDYSVYPHDDLAVRTWARKAAPQLAFPKEPREFEALWCRWAPDRHQIHALTTYTLAWGIHAQPPLTDRP</sequence>
<dbReference type="PANTHER" id="PTHR43003:SF13">
    <property type="entry name" value="DNA-3-METHYLADENINE GLYCOSYLASE 2"/>
    <property type="match status" value="1"/>
</dbReference>
<evidence type="ECO:0000256" key="2">
    <source>
        <dbReference type="ARBA" id="ARBA00023204"/>
    </source>
</evidence>
<name>A0ABV8HVD8_9ACTN</name>
<evidence type="ECO:0000313" key="3">
    <source>
        <dbReference type="EMBL" id="MFC4035676.1"/>
    </source>
</evidence>
<organism evidence="3 4">
    <name type="scientific">Streptomyces polygonati</name>
    <dbReference type="NCBI Taxonomy" id="1617087"/>
    <lineage>
        <taxon>Bacteria</taxon>
        <taxon>Bacillati</taxon>
        <taxon>Actinomycetota</taxon>
        <taxon>Actinomycetes</taxon>
        <taxon>Kitasatosporales</taxon>
        <taxon>Streptomycetaceae</taxon>
        <taxon>Streptomyces</taxon>
    </lineage>
</organism>